<evidence type="ECO:0000313" key="1">
    <source>
        <dbReference type="EMBL" id="CAG9946054.1"/>
    </source>
</evidence>
<keyword evidence="2" id="KW-1185">Reference proteome</keyword>
<accession>A0ACA9TZF7</accession>
<gene>
    <name evidence="1" type="ORF">CRV2_00004933</name>
</gene>
<organism evidence="1 2">
    <name type="scientific">Clonostachys rosea f. rosea IK726</name>
    <dbReference type="NCBI Taxonomy" id="1349383"/>
    <lineage>
        <taxon>Eukaryota</taxon>
        <taxon>Fungi</taxon>
        <taxon>Dikarya</taxon>
        <taxon>Ascomycota</taxon>
        <taxon>Pezizomycotina</taxon>
        <taxon>Sordariomycetes</taxon>
        <taxon>Hypocreomycetidae</taxon>
        <taxon>Hypocreales</taxon>
        <taxon>Bionectriaceae</taxon>
        <taxon>Clonostachys</taxon>
    </lineage>
</organism>
<protein>
    <submittedName>
        <fullName evidence="1">Uncharacterized protein</fullName>
    </submittedName>
</protein>
<proteinExistence type="predicted"/>
<reference evidence="1" key="1">
    <citation type="submission" date="2020-04" db="EMBL/GenBank/DDBJ databases">
        <authorList>
            <person name="Broberg M."/>
        </authorList>
    </citation>
    <scope>NUCLEOTIDE SEQUENCE</scope>
</reference>
<dbReference type="EMBL" id="CADEHS020000010">
    <property type="protein sequence ID" value="CAG9946054.1"/>
    <property type="molecule type" value="Genomic_DNA"/>
</dbReference>
<comment type="caution">
    <text evidence="1">The sequence shown here is derived from an EMBL/GenBank/DDBJ whole genome shotgun (WGS) entry which is preliminary data.</text>
</comment>
<reference evidence="1" key="2">
    <citation type="submission" date="2021-10" db="EMBL/GenBank/DDBJ databases">
        <authorList>
            <person name="Piombo E."/>
        </authorList>
    </citation>
    <scope>NUCLEOTIDE SEQUENCE</scope>
</reference>
<dbReference type="Proteomes" id="UP000836387">
    <property type="component" value="Unassembled WGS sequence"/>
</dbReference>
<name>A0ACA9TZF7_BIOOC</name>
<sequence>MILSEEQIRIIEKYPLKDLLSPTLFDSTAAFNLPAPTNGNVDAKLFSIQRYIKGGGARLEQLLPLARCIVANSPDIEIWSAVFALIDALSPPTPPTSSVAPTFKGTPVKSSSSRQRDARDHRERAFPRDQGLHLRNVGRFCDKFFNPKGWCKEQRAILEAVMAEYDGKKWMGFPTIPNEQPVWSWLRSLEELALADAPHKLYTTKTAHHDKFEHKDVLVVGEQKKSYDSSRFKADLLQLTRYIRDIIDDQPTRRFVHAFTLCASMMELWLFDRSGAYSSGSFDIHDKPDTFARALVGYATMDDEPMGLDLFIERETDAESKEHRHVTLDDANDNATRVRLVEAMVRQKAVVCRGTTCFRTGSNHFAKFSWASDKRKLEVEQLRLAGKRGVKGVARVVAHRQITTIAELREGLDFQERHKFRSEEASFEDPPSVAKSTSRSSNKRKSSSDHASDVSGSKRRRSSSQKSKLSQKLNEELSVGKVKPSLNYWRQCEMRLRHISHYKTGNILHRDISSNNIIITEPEAADGFKGVLIDLSLAKVKDSSPSGARHQTGMMQFMAVEVLRTVDHTYRHDLESFFYVLLWMCARQAWHNGFAGRGRPPKESLLRKWEIGSFREIASAKRGHMTVDGMDEIMDEFPGPLDVVKPLCLKIRTILFGNSARLVLGTPAGEPDELYEPIIAAYDDTVGNL</sequence>
<evidence type="ECO:0000313" key="2">
    <source>
        <dbReference type="Proteomes" id="UP000836387"/>
    </source>
</evidence>